<evidence type="ECO:0000313" key="2">
    <source>
        <dbReference type="Proteomes" id="UP001276840"/>
    </source>
</evidence>
<keyword evidence="2" id="KW-1185">Reference proteome</keyword>
<proteinExistence type="predicted"/>
<name>A0ABU4ZST5_9HYPH</name>
<sequence length="67" mass="7196">MRNPTEEIGVGWIIAQIALAKGHQSDGTGSFRGKFSTITAPISPDSAITRTVWVANQLAHPCLTYVN</sequence>
<accession>A0ABU4ZST5</accession>
<dbReference type="Proteomes" id="UP001276840">
    <property type="component" value="Unassembled WGS sequence"/>
</dbReference>
<evidence type="ECO:0000313" key="1">
    <source>
        <dbReference type="EMBL" id="MDX8528443.1"/>
    </source>
</evidence>
<organism evidence="1 2">
    <name type="scientific">Mesorhizobium montanum</name>
    <dbReference type="NCBI Taxonomy" id="3072323"/>
    <lineage>
        <taxon>Bacteria</taxon>
        <taxon>Pseudomonadati</taxon>
        <taxon>Pseudomonadota</taxon>
        <taxon>Alphaproteobacteria</taxon>
        <taxon>Hyphomicrobiales</taxon>
        <taxon>Phyllobacteriaceae</taxon>
        <taxon>Mesorhizobium</taxon>
    </lineage>
</organism>
<reference evidence="1 2" key="1">
    <citation type="submission" date="2023-08" db="EMBL/GenBank/DDBJ databases">
        <title>Implementing the SeqCode for naming new Mesorhizobium species isolated from Vachellia karroo root nodules.</title>
        <authorList>
            <person name="Van Lill M."/>
        </authorList>
    </citation>
    <scope>NUCLEOTIDE SEQUENCE [LARGE SCALE GENOMIC DNA]</scope>
    <source>
        <strain evidence="1 2">MSK 1335</strain>
    </source>
</reference>
<dbReference type="RefSeq" id="WP_320236365.1">
    <property type="nucleotide sequence ID" value="NZ_JAVIJF010000026.1"/>
</dbReference>
<protein>
    <submittedName>
        <fullName evidence="1">Uncharacterized protein</fullName>
    </submittedName>
</protein>
<dbReference type="EMBL" id="JAVIJF010000026">
    <property type="protein sequence ID" value="MDX8528443.1"/>
    <property type="molecule type" value="Genomic_DNA"/>
</dbReference>
<gene>
    <name evidence="1" type="ORF">RFM68_28590</name>
</gene>
<comment type="caution">
    <text evidence="1">The sequence shown here is derived from an EMBL/GenBank/DDBJ whole genome shotgun (WGS) entry which is preliminary data.</text>
</comment>